<evidence type="ECO:0000313" key="4">
    <source>
        <dbReference type="Proteomes" id="UP000229081"/>
    </source>
</evidence>
<keyword evidence="2" id="KW-0732">Signal</keyword>
<sequence>MKILLNTGAALSALLLATPALAQTTPADQAELAALVRAQAAEIAALRTRLDRIEGRQPALDVAASAPAASARSPARTEQAANQRPIADEENATASFAPQIVAASPAEQDVAQARAAARDAAGVMVEWKGGLPTFRSPDGKFMFKMRGRIISHASSTFGSEYEGRNITTTGMRALRIGVEGGVGPHFFYQFENDFADNVSDVGTAFIGWRDTIGKISYDVRVGNMFNDRSFEGSSGSDAPPFLERNVVATSIIPQRGFYAISIMPRLFWSTGHASITLSGDSVDASQTVGDSRTVMARAHWNPIKTGRSIVHLGLWGFDEALAKGPGTLTRNTVIGGRFNGALRVSSGPLVGGTGTTGYGAEVGGYVGPFWVMGEAGQRQARLDKGRPDFESRAWSLSSGWFITGDLPPYNPRLGTFAQPKVLRPVFDGGPGAIELTARYENIDYSDLLTGGKGWAATAGANWYLDSVIRLQFNAIHWNTDNRAGAYIGKDSGETVTAGVGVTF</sequence>
<feature type="compositionally biased region" description="Low complexity" evidence="1">
    <location>
        <begin position="64"/>
        <end position="76"/>
    </location>
</feature>
<reference evidence="3 4" key="1">
    <citation type="submission" date="2017-11" db="EMBL/GenBank/DDBJ databases">
        <title>Complete genome sequence of Sphingomonas sp. Strain Cra20, a psychrotolerant potential plant growth promoting rhizobacteria.</title>
        <authorList>
            <person name="Luo Y."/>
        </authorList>
    </citation>
    <scope>NUCLEOTIDE SEQUENCE [LARGE SCALE GENOMIC DNA]</scope>
    <source>
        <strain evidence="3 4">Cra20</strain>
    </source>
</reference>
<evidence type="ECO:0000256" key="1">
    <source>
        <dbReference type="SAM" id="MobiDB-lite"/>
    </source>
</evidence>
<gene>
    <name evidence="3" type="ORF">CVN68_12210</name>
</gene>
<dbReference type="AlphaFoldDB" id="A0A2K8MFH4"/>
<evidence type="ECO:0000313" key="3">
    <source>
        <dbReference type="EMBL" id="ATY32642.1"/>
    </source>
</evidence>
<feature type="chain" id="PRO_5014694269" evidence="2">
    <location>
        <begin position="23"/>
        <end position="503"/>
    </location>
</feature>
<dbReference type="RefSeq" id="WP_100282449.1">
    <property type="nucleotide sequence ID" value="NZ_CP024923.1"/>
</dbReference>
<dbReference type="InterPro" id="IPR010870">
    <property type="entry name" value="Porin_O/P"/>
</dbReference>
<dbReference type="Gene3D" id="2.40.160.10">
    <property type="entry name" value="Porin"/>
    <property type="match status" value="1"/>
</dbReference>
<feature type="signal peptide" evidence="2">
    <location>
        <begin position="1"/>
        <end position="22"/>
    </location>
</feature>
<organism evidence="3 4">
    <name type="scientific">Sphingomonas psychrotolerans</name>
    <dbReference type="NCBI Taxonomy" id="1327635"/>
    <lineage>
        <taxon>Bacteria</taxon>
        <taxon>Pseudomonadati</taxon>
        <taxon>Pseudomonadota</taxon>
        <taxon>Alphaproteobacteria</taxon>
        <taxon>Sphingomonadales</taxon>
        <taxon>Sphingomonadaceae</taxon>
        <taxon>Sphingomonas</taxon>
    </lineage>
</organism>
<dbReference type="SUPFAM" id="SSF56935">
    <property type="entry name" value="Porins"/>
    <property type="match status" value="1"/>
</dbReference>
<dbReference type="Pfam" id="PF07396">
    <property type="entry name" value="Porin_O_P"/>
    <property type="match status" value="1"/>
</dbReference>
<protein>
    <submittedName>
        <fullName evidence="3">Porin</fullName>
    </submittedName>
</protein>
<dbReference type="Proteomes" id="UP000229081">
    <property type="component" value="Chromosome"/>
</dbReference>
<dbReference type="EMBL" id="CP024923">
    <property type="protein sequence ID" value="ATY32642.1"/>
    <property type="molecule type" value="Genomic_DNA"/>
</dbReference>
<evidence type="ECO:0000256" key="2">
    <source>
        <dbReference type="SAM" id="SignalP"/>
    </source>
</evidence>
<accession>A0A2K8MFH4</accession>
<keyword evidence="4" id="KW-1185">Reference proteome</keyword>
<dbReference type="InterPro" id="IPR023614">
    <property type="entry name" value="Porin_dom_sf"/>
</dbReference>
<feature type="region of interest" description="Disordered" evidence="1">
    <location>
        <begin position="64"/>
        <end position="85"/>
    </location>
</feature>
<proteinExistence type="predicted"/>
<name>A0A2K8MFH4_9SPHN</name>
<dbReference type="OrthoDB" id="9807854at2"/>
<dbReference type="KEGG" id="sphc:CVN68_12210"/>